<dbReference type="InterPro" id="IPR000073">
    <property type="entry name" value="AB_hydrolase_1"/>
</dbReference>
<dbReference type="Pfam" id="PF00561">
    <property type="entry name" value="Abhydrolase_1"/>
    <property type="match status" value="1"/>
</dbReference>
<evidence type="ECO:0000313" key="5">
    <source>
        <dbReference type="Proteomes" id="UP001283366"/>
    </source>
</evidence>
<dbReference type="PANTHER" id="PTHR43798">
    <property type="entry name" value="MONOACYLGLYCEROL LIPASE"/>
    <property type="match status" value="1"/>
</dbReference>
<accession>A0A1Y6IZI7</accession>
<dbReference type="GO" id="GO:0050357">
    <property type="term" value="F:tropinesterase activity"/>
    <property type="evidence" value="ECO:0007669"/>
    <property type="project" value="UniProtKB-EC"/>
</dbReference>
<keyword evidence="5" id="KW-1185">Reference proteome</keyword>
<sequence length="253" mass="28177">MSTKNGRISTDSAEIYYELSGNTAGKPLLLLHGGLGSMDEFHGVHEFLSPDHFIVSIDFRGHGKSTLGDLPLSYAQYQQDVETILKYLEIDHYSIFGFSDGGIVGYRLAASHPGQVEKLITLGAQWHLVADSQVTKILQSVTAEFWTQRFSQDVEKYNTTNPHPDIPKLVEAVRTVWLDMTENGYPGQSVGRITCPTLIMRGDNDFLFLMQEALELKQQIKGSSFANIPLTAHASHQESPEIIGKIVHQFLSQ</sequence>
<dbReference type="RefSeq" id="WP_087483046.1">
    <property type="nucleotide sequence ID" value="NZ_AP024884.1"/>
</dbReference>
<dbReference type="EMBL" id="FXXI01000017">
    <property type="protein sequence ID" value="SMS03056.1"/>
    <property type="molecule type" value="Genomic_DNA"/>
</dbReference>
<dbReference type="Proteomes" id="UP001283366">
    <property type="component" value="Unassembled WGS sequence"/>
</dbReference>
<evidence type="ECO:0000313" key="3">
    <source>
        <dbReference type="EMBL" id="SMS03056.1"/>
    </source>
</evidence>
<dbReference type="Proteomes" id="UP000196125">
    <property type="component" value="Unassembled WGS sequence"/>
</dbReference>
<evidence type="ECO:0000259" key="1">
    <source>
        <dbReference type="Pfam" id="PF00561"/>
    </source>
</evidence>
<name>A0A1Y6IZI7_9VIBR</name>
<dbReference type="EC" id="3.1.1.10" evidence="3"/>
<dbReference type="Gene3D" id="3.40.50.1820">
    <property type="entry name" value="alpha/beta hydrolase"/>
    <property type="match status" value="1"/>
</dbReference>
<proteinExistence type="predicted"/>
<reference evidence="2 5" key="2">
    <citation type="submission" date="2023-11" db="EMBL/GenBank/DDBJ databases">
        <title>Plant-associative lifestyle of Vibrio porteresiae and its evolutionary dynamics.</title>
        <authorList>
            <person name="Rameshkumar N."/>
            <person name="Kirti K."/>
        </authorList>
    </citation>
    <scope>NUCLEOTIDE SEQUENCE [LARGE SCALE GENOMIC DNA]</scope>
    <source>
        <strain evidence="2 5">MSSRF38</strain>
    </source>
</reference>
<gene>
    <name evidence="2" type="ORF">SBX37_20970</name>
    <name evidence="3" type="ORF">VIM7927_04419</name>
</gene>
<dbReference type="InterPro" id="IPR050266">
    <property type="entry name" value="AB_hydrolase_sf"/>
</dbReference>
<reference evidence="3 4" key="1">
    <citation type="submission" date="2017-05" db="EMBL/GenBank/DDBJ databases">
        <authorList>
            <person name="Song R."/>
            <person name="Chenine A.L."/>
            <person name="Ruprecht R.M."/>
        </authorList>
    </citation>
    <scope>NUCLEOTIDE SEQUENCE [LARGE SCALE GENOMIC DNA]</scope>
    <source>
        <strain evidence="3 4">CECT 7927</strain>
    </source>
</reference>
<keyword evidence="3" id="KW-0378">Hydrolase</keyword>
<evidence type="ECO:0000313" key="2">
    <source>
        <dbReference type="EMBL" id="MDW6005344.1"/>
    </source>
</evidence>
<evidence type="ECO:0000313" key="4">
    <source>
        <dbReference type="Proteomes" id="UP000196125"/>
    </source>
</evidence>
<feature type="domain" description="AB hydrolase-1" evidence="1">
    <location>
        <begin position="26"/>
        <end position="140"/>
    </location>
</feature>
<dbReference type="EMBL" id="JAWRCO010000002">
    <property type="protein sequence ID" value="MDW6005344.1"/>
    <property type="molecule type" value="Genomic_DNA"/>
</dbReference>
<dbReference type="InterPro" id="IPR029058">
    <property type="entry name" value="AB_hydrolase_fold"/>
</dbReference>
<protein>
    <submittedName>
        <fullName evidence="2">Alpha/beta hydrolase</fullName>
    </submittedName>
    <submittedName>
        <fullName evidence="3">Tropinesterase</fullName>
        <ecNumber evidence="3">3.1.1.10</ecNumber>
    </submittedName>
</protein>
<dbReference type="AlphaFoldDB" id="A0A1Y6IZI7"/>
<dbReference type="SUPFAM" id="SSF53474">
    <property type="entry name" value="alpha/beta-Hydrolases"/>
    <property type="match status" value="1"/>
</dbReference>
<dbReference type="OrthoDB" id="9796770at2"/>
<organism evidence="3 4">
    <name type="scientific">Vibrio mangrovi</name>
    <dbReference type="NCBI Taxonomy" id="474394"/>
    <lineage>
        <taxon>Bacteria</taxon>
        <taxon>Pseudomonadati</taxon>
        <taxon>Pseudomonadota</taxon>
        <taxon>Gammaproteobacteria</taxon>
        <taxon>Vibrionales</taxon>
        <taxon>Vibrionaceae</taxon>
        <taxon>Vibrio</taxon>
    </lineage>
</organism>